<sequence>MNLCGRLLCVLSFVSVCTILYFGILEEESFHLDTDCGKRPDRGVPGFPRAKRFLGRPVKLGAWPWVVSLQYRSSHSSPFVQRCAGAVIYKDWILTTATCFYQPAFRNLSDWRIKTGTEDLNNDGSHTQTASIEAIILHRDYQPKSKYQDIALVKLATPLEFNDYVDRICIPDKMIVEEFKYGECYIAGYDGPMGYNPGLLKESHVTLFPSNQCNMMTWRKFTVAANMFCAGGRHGYRDGCETNIGGPISCFVPATKRYYVKGIRIVANKCGVPRRPNIYLQVSKHFHWIARKIDNYEKGP</sequence>
<evidence type="ECO:0000313" key="8">
    <source>
        <dbReference type="Proteomes" id="UP001591681"/>
    </source>
</evidence>
<dbReference type="PANTHER" id="PTHR24252">
    <property type="entry name" value="ACROSIN-RELATED"/>
    <property type="match status" value="1"/>
</dbReference>
<keyword evidence="5" id="KW-0472">Membrane</keyword>
<evidence type="ECO:0000256" key="3">
    <source>
        <dbReference type="ARBA" id="ARBA00022825"/>
    </source>
</evidence>
<dbReference type="Proteomes" id="UP001591681">
    <property type="component" value="Unassembled WGS sequence"/>
</dbReference>
<dbReference type="InterPro" id="IPR009003">
    <property type="entry name" value="Peptidase_S1_PA"/>
</dbReference>
<dbReference type="SUPFAM" id="SSF50494">
    <property type="entry name" value="Trypsin-like serine proteases"/>
    <property type="match status" value="1"/>
</dbReference>
<dbReference type="InterPro" id="IPR001254">
    <property type="entry name" value="Trypsin_dom"/>
</dbReference>
<feature type="transmembrane region" description="Helical" evidence="5">
    <location>
        <begin position="7"/>
        <end position="25"/>
    </location>
</feature>
<dbReference type="Pfam" id="PF00089">
    <property type="entry name" value="Trypsin"/>
    <property type="match status" value="1"/>
</dbReference>
<evidence type="ECO:0000259" key="6">
    <source>
        <dbReference type="PROSITE" id="PS50240"/>
    </source>
</evidence>
<dbReference type="SMART" id="SM00020">
    <property type="entry name" value="Tryp_SPc"/>
    <property type="match status" value="1"/>
</dbReference>
<dbReference type="InterPro" id="IPR043504">
    <property type="entry name" value="Peptidase_S1_PA_chymotrypsin"/>
</dbReference>
<dbReference type="CDD" id="cd00190">
    <property type="entry name" value="Tryp_SPc"/>
    <property type="match status" value="1"/>
</dbReference>
<evidence type="ECO:0000256" key="1">
    <source>
        <dbReference type="ARBA" id="ARBA00022670"/>
    </source>
</evidence>
<organism evidence="7 8">
    <name type="scientific">Coilia grayii</name>
    <name type="common">Gray's grenadier anchovy</name>
    <dbReference type="NCBI Taxonomy" id="363190"/>
    <lineage>
        <taxon>Eukaryota</taxon>
        <taxon>Metazoa</taxon>
        <taxon>Chordata</taxon>
        <taxon>Craniata</taxon>
        <taxon>Vertebrata</taxon>
        <taxon>Euteleostomi</taxon>
        <taxon>Actinopterygii</taxon>
        <taxon>Neopterygii</taxon>
        <taxon>Teleostei</taxon>
        <taxon>Clupei</taxon>
        <taxon>Clupeiformes</taxon>
        <taxon>Clupeoidei</taxon>
        <taxon>Engraulidae</taxon>
        <taxon>Coilinae</taxon>
        <taxon>Coilia</taxon>
    </lineage>
</organism>
<feature type="domain" description="Peptidase S1" evidence="6">
    <location>
        <begin position="53"/>
        <end position="294"/>
    </location>
</feature>
<dbReference type="InterPro" id="IPR001314">
    <property type="entry name" value="Peptidase_S1A"/>
</dbReference>
<keyword evidence="2" id="KW-0378">Hydrolase</keyword>
<dbReference type="Gene3D" id="2.40.10.10">
    <property type="entry name" value="Trypsin-like serine proteases"/>
    <property type="match status" value="2"/>
</dbReference>
<keyword evidence="4" id="KW-1015">Disulfide bond</keyword>
<keyword evidence="3" id="KW-0720">Serine protease</keyword>
<evidence type="ECO:0000256" key="4">
    <source>
        <dbReference type="ARBA" id="ARBA00023157"/>
    </source>
</evidence>
<comment type="caution">
    <text evidence="7">The sequence shown here is derived from an EMBL/GenBank/DDBJ whole genome shotgun (WGS) entry which is preliminary data.</text>
</comment>
<dbReference type="PROSITE" id="PS50240">
    <property type="entry name" value="TRYPSIN_DOM"/>
    <property type="match status" value="1"/>
</dbReference>
<keyword evidence="1" id="KW-0645">Protease</keyword>
<gene>
    <name evidence="7" type="ORF">ACEWY4_000973</name>
</gene>
<dbReference type="FunFam" id="2.40.10.10:FF:000068">
    <property type="entry name" value="transmembrane protease serine 2"/>
    <property type="match status" value="1"/>
</dbReference>
<proteinExistence type="predicted"/>
<keyword evidence="5" id="KW-0812">Transmembrane</keyword>
<keyword evidence="5" id="KW-1133">Transmembrane helix</keyword>
<evidence type="ECO:0000313" key="7">
    <source>
        <dbReference type="EMBL" id="KAL2104105.1"/>
    </source>
</evidence>
<dbReference type="GO" id="GO:0008236">
    <property type="term" value="F:serine-type peptidase activity"/>
    <property type="evidence" value="ECO:0007669"/>
    <property type="project" value="UniProtKB-KW"/>
</dbReference>
<protein>
    <recommendedName>
        <fullName evidence="6">Peptidase S1 domain-containing protein</fullName>
    </recommendedName>
</protein>
<dbReference type="AlphaFoldDB" id="A0ABD1KY84"/>
<dbReference type="PRINTS" id="PR00722">
    <property type="entry name" value="CHYMOTRYPSIN"/>
</dbReference>
<keyword evidence="8" id="KW-1185">Reference proteome</keyword>
<evidence type="ECO:0000256" key="5">
    <source>
        <dbReference type="SAM" id="Phobius"/>
    </source>
</evidence>
<dbReference type="EMBL" id="JBHFQA010000001">
    <property type="protein sequence ID" value="KAL2104105.1"/>
    <property type="molecule type" value="Genomic_DNA"/>
</dbReference>
<reference evidence="7 8" key="1">
    <citation type="submission" date="2024-09" db="EMBL/GenBank/DDBJ databases">
        <title>A chromosome-level genome assembly of Gray's grenadier anchovy, Coilia grayii.</title>
        <authorList>
            <person name="Fu Z."/>
        </authorList>
    </citation>
    <scope>NUCLEOTIDE SEQUENCE [LARGE SCALE GENOMIC DNA]</scope>
    <source>
        <strain evidence="7">G4</strain>
        <tissue evidence="7">Muscle</tissue>
    </source>
</reference>
<dbReference type="PANTHER" id="PTHR24252:SF8">
    <property type="entry name" value="ACROSIN"/>
    <property type="match status" value="1"/>
</dbReference>
<evidence type="ECO:0000256" key="2">
    <source>
        <dbReference type="ARBA" id="ARBA00022801"/>
    </source>
</evidence>
<name>A0ABD1KY84_9TELE</name>
<accession>A0ABD1KY84</accession>
<dbReference type="GO" id="GO:0006508">
    <property type="term" value="P:proteolysis"/>
    <property type="evidence" value="ECO:0007669"/>
    <property type="project" value="UniProtKB-KW"/>
</dbReference>